<dbReference type="Proteomes" id="UP000631034">
    <property type="component" value="Unassembled WGS sequence"/>
</dbReference>
<dbReference type="GO" id="GO:0005829">
    <property type="term" value="C:cytosol"/>
    <property type="evidence" value="ECO:0007669"/>
    <property type="project" value="TreeGrafter"/>
</dbReference>
<name>A0A8J7CBV8_9PROT</name>
<dbReference type="RefSeq" id="WP_192533455.1">
    <property type="nucleotide sequence ID" value="NZ_JACZHT010000001.1"/>
</dbReference>
<dbReference type="FunFam" id="1.10.150.570:FF:000001">
    <property type="entry name" value="tRNA uridine 5-carboxymethylaminomethyl modification enzyme MnmG"/>
    <property type="match status" value="1"/>
</dbReference>
<dbReference type="Pfam" id="PF01134">
    <property type="entry name" value="GIDA"/>
    <property type="match status" value="1"/>
</dbReference>
<keyword evidence="8 11" id="KW-0520">NAD</keyword>
<feature type="binding site" evidence="11">
    <location>
        <begin position="286"/>
        <end position="300"/>
    </location>
    <ligand>
        <name>NAD(+)</name>
        <dbReference type="ChEBI" id="CHEBI:57540"/>
    </ligand>
</feature>
<dbReference type="GO" id="GO:0030488">
    <property type="term" value="P:tRNA methylation"/>
    <property type="evidence" value="ECO:0007669"/>
    <property type="project" value="TreeGrafter"/>
</dbReference>
<comment type="similarity">
    <text evidence="3 11">Belongs to the MnmG family.</text>
</comment>
<comment type="cofactor">
    <cofactor evidence="1 11">
        <name>FAD</name>
        <dbReference type="ChEBI" id="CHEBI:57692"/>
    </cofactor>
</comment>
<keyword evidence="6 11" id="KW-0819">tRNA processing</keyword>
<dbReference type="Pfam" id="PF21680">
    <property type="entry name" value="GIDA_C_1st"/>
    <property type="match status" value="1"/>
</dbReference>
<dbReference type="GO" id="GO:0002098">
    <property type="term" value="P:tRNA wobble uridine modification"/>
    <property type="evidence" value="ECO:0007669"/>
    <property type="project" value="InterPro"/>
</dbReference>
<dbReference type="Gene3D" id="3.50.50.60">
    <property type="entry name" value="FAD/NAD(P)-binding domain"/>
    <property type="match status" value="2"/>
</dbReference>
<dbReference type="PRINTS" id="PR00411">
    <property type="entry name" value="PNDRDTASEI"/>
</dbReference>
<comment type="caution">
    <text evidence="13">The sequence shown here is derived from an EMBL/GenBank/DDBJ whole genome shotgun (WGS) entry which is preliminary data.</text>
</comment>
<evidence type="ECO:0000256" key="1">
    <source>
        <dbReference type="ARBA" id="ARBA00001974"/>
    </source>
</evidence>
<evidence type="ECO:0000256" key="11">
    <source>
        <dbReference type="HAMAP-Rule" id="MF_00129"/>
    </source>
</evidence>
<dbReference type="AlphaFoldDB" id="A0A8J7CBV8"/>
<dbReference type="SMART" id="SM01228">
    <property type="entry name" value="GIDA_assoc_3"/>
    <property type="match status" value="1"/>
</dbReference>
<dbReference type="Gene3D" id="1.10.150.570">
    <property type="entry name" value="GidA associated domain, C-terminal subdomain"/>
    <property type="match status" value="1"/>
</dbReference>
<keyword evidence="5 11" id="KW-0285">Flavoprotein</keyword>
<keyword evidence="11" id="KW-0963">Cytoplasm</keyword>
<evidence type="ECO:0000256" key="4">
    <source>
        <dbReference type="ARBA" id="ARBA00020461"/>
    </source>
</evidence>
<dbReference type="GO" id="GO:0050660">
    <property type="term" value="F:flavin adenine dinucleotide binding"/>
    <property type="evidence" value="ECO:0007669"/>
    <property type="project" value="UniProtKB-UniRule"/>
</dbReference>
<dbReference type="InterPro" id="IPR002218">
    <property type="entry name" value="MnmG-rel"/>
</dbReference>
<organism evidence="13 14">
    <name type="scientific">Phaeovibrio sulfidiphilus</name>
    <dbReference type="NCBI Taxonomy" id="1220600"/>
    <lineage>
        <taxon>Bacteria</taxon>
        <taxon>Pseudomonadati</taxon>
        <taxon>Pseudomonadota</taxon>
        <taxon>Alphaproteobacteria</taxon>
        <taxon>Rhodospirillales</taxon>
        <taxon>Rhodospirillaceae</taxon>
        <taxon>Phaeovibrio</taxon>
    </lineage>
</organism>
<evidence type="ECO:0000256" key="8">
    <source>
        <dbReference type="ARBA" id="ARBA00023027"/>
    </source>
</evidence>
<dbReference type="Pfam" id="PF13932">
    <property type="entry name" value="SAM_GIDA_C"/>
    <property type="match status" value="1"/>
</dbReference>
<dbReference type="InterPro" id="IPR004416">
    <property type="entry name" value="MnmG"/>
</dbReference>
<comment type="caution">
    <text evidence="11">Lacks conserved residue(s) required for the propagation of feature annotation.</text>
</comment>
<dbReference type="InterPro" id="IPR047001">
    <property type="entry name" value="MnmG_C_subdom"/>
</dbReference>
<accession>A0A8J7CBV8</accession>
<dbReference type="PROSITE" id="PS01280">
    <property type="entry name" value="GIDA_1"/>
    <property type="match status" value="1"/>
</dbReference>
<evidence type="ECO:0000256" key="7">
    <source>
        <dbReference type="ARBA" id="ARBA00022827"/>
    </source>
</evidence>
<dbReference type="HAMAP" id="MF_00129">
    <property type="entry name" value="MnmG_GidA"/>
    <property type="match status" value="1"/>
</dbReference>
<keyword evidence="14" id="KW-1185">Reference proteome</keyword>
<reference evidence="13" key="1">
    <citation type="submission" date="2020-10" db="EMBL/GenBank/DDBJ databases">
        <title>Genome sequence of the unusual species of purple photosynthetic bacteria, Phaeovibrio sulfidiphilus DSM 23193, type strain.</title>
        <authorList>
            <person name="Kyndt J.A."/>
            <person name="Meyer T.E."/>
        </authorList>
    </citation>
    <scope>NUCLEOTIDE SEQUENCE</scope>
    <source>
        <strain evidence="13">DSM 23193</strain>
    </source>
</reference>
<feature type="domain" description="tRNA uridine 5-carboxymethylaminomethyl modification enzyme C-terminal subdomain" evidence="12">
    <location>
        <begin position="561"/>
        <end position="632"/>
    </location>
</feature>
<comment type="function">
    <text evidence="2 11">NAD-binding protein involved in the addition of a carboxymethylaminomethyl (cmnm) group at the wobble position (U34) of certain tRNAs, forming tRNA-cmnm(5)s(2)U34.</text>
</comment>
<dbReference type="PANTHER" id="PTHR11806:SF0">
    <property type="entry name" value="PROTEIN MTO1 HOMOLOG, MITOCHONDRIAL"/>
    <property type="match status" value="1"/>
</dbReference>
<proteinExistence type="inferred from homology"/>
<sequence>MADVLSADDASRRGQWDVIVVGGGHAGVEAATVVSRMGARCLLVTHSFRSVGDMSCNPAIGGLGKGQIVREVDALDGIMGRAIDEAGIQFRVLNRSKGPAVQGPRAQADRRLYAGAIQRIISETPDLYVLEAGVSDVLHRETCTGDVRAVGVQLTTGETISGGAVVLTVGTFMTGWMHVGEEITYGGRFGDVYDAHLSVGLKHLGLPLKRFKTGTPARLDSRTIDYAGLDIQGGDENPEPFSYMTTALTQPQVSCHVTYTRPETHDIIRAALHRSPLFNGQIGSLGPRYCPSIEDKIVKFADRTSHHVFLEPEGYDDPTVYPNGVSTSLPRDVQDAFLRTIPGLENVTILRPGYAIEYDFLDPLLVRPTLETKAIRGLFAAGQIIGTTGYEEAAALGLVAGINAVQFAGTLGSGLPTSGTTFDRATSYMGVMIDDLTTVGIDEPYRMFTSRAEYRLFLRADNADSRLTQRGIDLGCVGSERAAAFHEKMERLDRGRQLMDQLRESPQKLAKRGFAVNQDGVRRTPADLLAFPDVSWERIAAEWPELNSLDSRVIEQIQIEARYAGYLSRMERDIESFRRDESLYLDETTDYSGVSGLSNELREKLNKVRPRTLGIASRIPGMTPAALTLLYRFVTRSPETPNAG</sequence>
<dbReference type="SUPFAM" id="SSF51905">
    <property type="entry name" value="FAD/NAD(P)-binding domain"/>
    <property type="match status" value="1"/>
</dbReference>
<evidence type="ECO:0000256" key="3">
    <source>
        <dbReference type="ARBA" id="ARBA00007653"/>
    </source>
</evidence>
<dbReference type="PANTHER" id="PTHR11806">
    <property type="entry name" value="GLUCOSE INHIBITED DIVISION PROTEIN A"/>
    <property type="match status" value="1"/>
</dbReference>
<feature type="binding site" evidence="11">
    <location>
        <begin position="22"/>
        <end position="27"/>
    </location>
    <ligand>
        <name>FAD</name>
        <dbReference type="ChEBI" id="CHEBI:57692"/>
    </ligand>
</feature>
<evidence type="ECO:0000313" key="13">
    <source>
        <dbReference type="EMBL" id="MBE1236588.1"/>
    </source>
</evidence>
<dbReference type="InterPro" id="IPR040131">
    <property type="entry name" value="MnmG_N"/>
</dbReference>
<protein>
    <recommendedName>
        <fullName evidence="4 11">tRNA uridine 5-carboxymethylaminomethyl modification enzyme MnmG</fullName>
    </recommendedName>
    <alternativeName>
        <fullName evidence="10 11">Glucose-inhibited division protein A</fullName>
    </alternativeName>
</protein>
<dbReference type="EMBL" id="JACZHT010000001">
    <property type="protein sequence ID" value="MBE1236588.1"/>
    <property type="molecule type" value="Genomic_DNA"/>
</dbReference>
<evidence type="ECO:0000259" key="12">
    <source>
        <dbReference type="SMART" id="SM01228"/>
    </source>
</evidence>
<dbReference type="InterPro" id="IPR020595">
    <property type="entry name" value="MnmG-rel_CS"/>
</dbReference>
<dbReference type="Gene3D" id="1.10.10.1800">
    <property type="entry name" value="tRNA uridine 5-carboxymethylaminomethyl modification enzyme MnmG/GidA"/>
    <property type="match status" value="1"/>
</dbReference>
<dbReference type="InterPro" id="IPR049312">
    <property type="entry name" value="GIDA_C_N"/>
</dbReference>
<comment type="subunit">
    <text evidence="9 11">Homodimer. Heterotetramer of two MnmE and two MnmG subunits.</text>
</comment>
<dbReference type="InterPro" id="IPR044920">
    <property type="entry name" value="MnmG_C_subdom_sf"/>
</dbReference>
<evidence type="ECO:0000256" key="5">
    <source>
        <dbReference type="ARBA" id="ARBA00022630"/>
    </source>
</evidence>
<dbReference type="InterPro" id="IPR026904">
    <property type="entry name" value="MnmG_C"/>
</dbReference>
<dbReference type="FunFam" id="3.50.50.60:FF:000002">
    <property type="entry name" value="tRNA uridine 5-carboxymethylaminomethyl modification enzyme MnmG"/>
    <property type="match status" value="1"/>
</dbReference>
<evidence type="ECO:0000256" key="10">
    <source>
        <dbReference type="ARBA" id="ARBA00031800"/>
    </source>
</evidence>
<evidence type="ECO:0000256" key="9">
    <source>
        <dbReference type="ARBA" id="ARBA00025948"/>
    </source>
</evidence>
<comment type="subcellular location">
    <subcellularLocation>
        <location evidence="11">Cytoplasm</location>
    </subcellularLocation>
</comment>
<evidence type="ECO:0000313" key="14">
    <source>
        <dbReference type="Proteomes" id="UP000631034"/>
    </source>
</evidence>
<gene>
    <name evidence="11 13" type="primary">mnmG</name>
    <name evidence="11" type="synonym">gidA</name>
    <name evidence="13" type="ORF">IHV25_02835</name>
</gene>
<dbReference type="NCBIfam" id="TIGR00136">
    <property type="entry name" value="mnmG_gidA"/>
    <property type="match status" value="1"/>
</dbReference>
<dbReference type="InterPro" id="IPR036188">
    <property type="entry name" value="FAD/NAD-bd_sf"/>
</dbReference>
<evidence type="ECO:0000256" key="2">
    <source>
        <dbReference type="ARBA" id="ARBA00003717"/>
    </source>
</evidence>
<keyword evidence="7 11" id="KW-0274">FAD</keyword>
<evidence type="ECO:0000256" key="6">
    <source>
        <dbReference type="ARBA" id="ARBA00022694"/>
    </source>
</evidence>